<proteinExistence type="inferred from homology"/>
<keyword evidence="5" id="KW-0653">Protein transport</keyword>
<comment type="similarity">
    <text evidence="2">Belongs to the GLE1 family.</text>
</comment>
<organism evidence="12 13">
    <name type="scientific">Ophiobolus disseminans</name>
    <dbReference type="NCBI Taxonomy" id="1469910"/>
    <lineage>
        <taxon>Eukaryota</taxon>
        <taxon>Fungi</taxon>
        <taxon>Dikarya</taxon>
        <taxon>Ascomycota</taxon>
        <taxon>Pezizomycotina</taxon>
        <taxon>Dothideomycetes</taxon>
        <taxon>Pleosporomycetidae</taxon>
        <taxon>Pleosporales</taxon>
        <taxon>Pleosporineae</taxon>
        <taxon>Phaeosphaeriaceae</taxon>
        <taxon>Ophiobolus</taxon>
    </lineage>
</organism>
<dbReference type="InterPro" id="IPR038506">
    <property type="entry name" value="GLE1-like_sf"/>
</dbReference>
<dbReference type="PANTHER" id="PTHR12960">
    <property type="entry name" value="GLE-1-RELATED"/>
    <property type="match status" value="1"/>
</dbReference>
<dbReference type="PANTHER" id="PTHR12960:SF0">
    <property type="entry name" value="MRNA EXPORT FACTOR GLE1"/>
    <property type="match status" value="1"/>
</dbReference>
<feature type="region of interest" description="Disordered" evidence="11">
    <location>
        <begin position="1"/>
        <end position="72"/>
    </location>
</feature>
<keyword evidence="4" id="KW-0509">mRNA transport</keyword>
<evidence type="ECO:0000256" key="7">
    <source>
        <dbReference type="ARBA" id="ARBA00023132"/>
    </source>
</evidence>
<accession>A0A6A7AJL9</accession>
<dbReference type="InterPro" id="IPR012476">
    <property type="entry name" value="GLE1"/>
</dbReference>
<dbReference type="GO" id="GO:0031369">
    <property type="term" value="F:translation initiation factor binding"/>
    <property type="evidence" value="ECO:0007669"/>
    <property type="project" value="TreeGrafter"/>
</dbReference>
<dbReference type="Gene3D" id="1.25.40.510">
    <property type="entry name" value="GLE1-like"/>
    <property type="match status" value="1"/>
</dbReference>
<dbReference type="GO" id="GO:0016973">
    <property type="term" value="P:poly(A)+ mRNA export from nucleus"/>
    <property type="evidence" value="ECO:0007669"/>
    <property type="project" value="InterPro"/>
</dbReference>
<keyword evidence="6" id="KW-0811">Translocation</keyword>
<protein>
    <recommendedName>
        <fullName evidence="9">mRNA export factor GLE1</fullName>
    </recommendedName>
    <alternativeName>
        <fullName evidence="10">Nucleoporin GLE1</fullName>
    </alternativeName>
</protein>
<evidence type="ECO:0000256" key="9">
    <source>
        <dbReference type="ARBA" id="ARBA00026227"/>
    </source>
</evidence>
<feature type="compositionally biased region" description="Low complexity" evidence="11">
    <location>
        <begin position="250"/>
        <end position="272"/>
    </location>
</feature>
<dbReference type="EMBL" id="MU006216">
    <property type="protein sequence ID" value="KAF2832908.1"/>
    <property type="molecule type" value="Genomic_DNA"/>
</dbReference>
<sequence>MPIPPPRTAHHAHSSPLPRLATKMPARSGTSSSSMNTTSSFSSSFMDGSPSRQSPSRRIMHTPRGSIVRDPYDSPSRQIAIEFNLKLNVSDRNFNEQLDQADAVRAKKHERDLAIAQEEHMKVFRGAELEVQRILLEEEQARRRREEEQKREIERLQREKAQEEADAQRRALEARQREEEAAHRAAEHRRQLQETEARLKAQQEQQAAAERQAKEKEEADRKAQDAAHAAEKAKLQQAVSSPAPRPAPAAAPTATPTSAPPTASASAPATTAHAEQVHAKYLELHARMKEFRVAFANQHKQKSSPLKGPVGDTRRNIRLRLGQINTDRKDSVAAIKKLREDSFNVALSTPGPTIDIRPFLISQDIPRLANEAEAQYPAFLLYMWICFEKFVLKQFEKEAASTDGRTIQEIGLIAASLLADQRYMWKGIPLTDILVAKLHRICPILFGIRGTMNTMPGRARLGWLPIDKSEPNEEQYGQRMRGLGAGYAALSLRSFNAKAPAIPMSEYWRAVVSICNTPAEHLWPGHFAILYGLVRDYHKKFLSFYGAQARGVLRRATYDLPARAPPRCKDAAGPVSVLPLGWKKEGISLD</sequence>
<evidence type="ECO:0000256" key="5">
    <source>
        <dbReference type="ARBA" id="ARBA00022927"/>
    </source>
</evidence>
<feature type="compositionally biased region" description="Low complexity" evidence="11">
    <location>
        <begin position="28"/>
        <end position="51"/>
    </location>
</feature>
<evidence type="ECO:0000313" key="12">
    <source>
        <dbReference type="EMBL" id="KAF2832908.1"/>
    </source>
</evidence>
<dbReference type="Proteomes" id="UP000799424">
    <property type="component" value="Unassembled WGS sequence"/>
</dbReference>
<evidence type="ECO:0000256" key="11">
    <source>
        <dbReference type="SAM" id="MobiDB-lite"/>
    </source>
</evidence>
<reference evidence="12" key="1">
    <citation type="journal article" date="2020" name="Stud. Mycol.">
        <title>101 Dothideomycetes genomes: a test case for predicting lifestyles and emergence of pathogens.</title>
        <authorList>
            <person name="Haridas S."/>
            <person name="Albert R."/>
            <person name="Binder M."/>
            <person name="Bloem J."/>
            <person name="Labutti K."/>
            <person name="Salamov A."/>
            <person name="Andreopoulos B."/>
            <person name="Baker S."/>
            <person name="Barry K."/>
            <person name="Bills G."/>
            <person name="Bluhm B."/>
            <person name="Cannon C."/>
            <person name="Castanera R."/>
            <person name="Culley D."/>
            <person name="Daum C."/>
            <person name="Ezra D."/>
            <person name="Gonzalez J."/>
            <person name="Henrissat B."/>
            <person name="Kuo A."/>
            <person name="Liang C."/>
            <person name="Lipzen A."/>
            <person name="Lutzoni F."/>
            <person name="Magnuson J."/>
            <person name="Mondo S."/>
            <person name="Nolan M."/>
            <person name="Ohm R."/>
            <person name="Pangilinan J."/>
            <person name="Park H.-J."/>
            <person name="Ramirez L."/>
            <person name="Alfaro M."/>
            <person name="Sun H."/>
            <person name="Tritt A."/>
            <person name="Yoshinaga Y."/>
            <person name="Zwiers L.-H."/>
            <person name="Turgeon B."/>
            <person name="Goodwin S."/>
            <person name="Spatafora J."/>
            <person name="Crous P."/>
            <person name="Grigoriev I."/>
        </authorList>
    </citation>
    <scope>NUCLEOTIDE SEQUENCE</scope>
    <source>
        <strain evidence="12">CBS 113818</strain>
    </source>
</reference>
<comment type="subcellular location">
    <subcellularLocation>
        <location evidence="1">Nucleus</location>
        <location evidence="1">Nuclear pore complex</location>
    </subcellularLocation>
</comment>
<dbReference type="AlphaFoldDB" id="A0A6A7AJL9"/>
<evidence type="ECO:0000256" key="8">
    <source>
        <dbReference type="ARBA" id="ARBA00023242"/>
    </source>
</evidence>
<keyword evidence="8" id="KW-0539">Nucleus</keyword>
<name>A0A6A7AJL9_9PLEO</name>
<evidence type="ECO:0000256" key="6">
    <source>
        <dbReference type="ARBA" id="ARBA00023010"/>
    </source>
</evidence>
<evidence type="ECO:0000256" key="4">
    <source>
        <dbReference type="ARBA" id="ARBA00022816"/>
    </source>
</evidence>
<feature type="compositionally biased region" description="Basic and acidic residues" evidence="11">
    <location>
        <begin position="211"/>
        <end position="234"/>
    </location>
</feature>
<gene>
    <name evidence="12" type="ORF">CC86DRAFT_1841</name>
</gene>
<evidence type="ECO:0000256" key="3">
    <source>
        <dbReference type="ARBA" id="ARBA00022448"/>
    </source>
</evidence>
<dbReference type="GO" id="GO:0000822">
    <property type="term" value="F:inositol hexakisphosphate binding"/>
    <property type="evidence" value="ECO:0007669"/>
    <property type="project" value="TreeGrafter"/>
</dbReference>
<dbReference type="GO" id="GO:0005737">
    <property type="term" value="C:cytoplasm"/>
    <property type="evidence" value="ECO:0007669"/>
    <property type="project" value="TreeGrafter"/>
</dbReference>
<keyword evidence="3" id="KW-0813">Transport</keyword>
<evidence type="ECO:0000256" key="1">
    <source>
        <dbReference type="ARBA" id="ARBA00004567"/>
    </source>
</evidence>
<dbReference type="Pfam" id="PF07817">
    <property type="entry name" value="GLE1"/>
    <property type="match status" value="1"/>
</dbReference>
<evidence type="ECO:0000313" key="13">
    <source>
        <dbReference type="Proteomes" id="UP000799424"/>
    </source>
</evidence>
<evidence type="ECO:0000256" key="2">
    <source>
        <dbReference type="ARBA" id="ARBA00011056"/>
    </source>
</evidence>
<keyword evidence="7" id="KW-0906">Nuclear pore complex</keyword>
<dbReference type="GO" id="GO:0005543">
    <property type="term" value="F:phospholipid binding"/>
    <property type="evidence" value="ECO:0007669"/>
    <property type="project" value="TreeGrafter"/>
</dbReference>
<dbReference type="GO" id="GO:0044614">
    <property type="term" value="C:nuclear pore cytoplasmic filaments"/>
    <property type="evidence" value="ECO:0007669"/>
    <property type="project" value="TreeGrafter"/>
</dbReference>
<dbReference type="OrthoDB" id="420884at2759"/>
<dbReference type="GO" id="GO:0015031">
    <property type="term" value="P:protein transport"/>
    <property type="evidence" value="ECO:0007669"/>
    <property type="project" value="UniProtKB-KW"/>
</dbReference>
<feature type="compositionally biased region" description="Basic and acidic residues" evidence="11">
    <location>
        <begin position="155"/>
        <end position="201"/>
    </location>
</feature>
<keyword evidence="13" id="KW-1185">Reference proteome</keyword>
<feature type="region of interest" description="Disordered" evidence="11">
    <location>
        <begin position="155"/>
        <end position="274"/>
    </location>
</feature>
<evidence type="ECO:0000256" key="10">
    <source>
        <dbReference type="ARBA" id="ARBA00029983"/>
    </source>
</evidence>